<accession>A0A133S5I0</accession>
<dbReference type="InterPro" id="IPR001898">
    <property type="entry name" value="SLC13A/DASS"/>
</dbReference>
<dbReference type="PIRSF" id="PIRSF002457">
    <property type="entry name" value="DASS"/>
    <property type="match status" value="1"/>
</dbReference>
<dbReference type="GO" id="GO:0016020">
    <property type="term" value="C:membrane"/>
    <property type="evidence" value="ECO:0007669"/>
    <property type="project" value="UniProtKB-SubCell"/>
</dbReference>
<evidence type="ECO:0000256" key="3">
    <source>
        <dbReference type="ARBA" id="ARBA00022692"/>
    </source>
</evidence>
<evidence type="ECO:0000256" key="6">
    <source>
        <dbReference type="SAM" id="Phobius"/>
    </source>
</evidence>
<evidence type="ECO:0000256" key="4">
    <source>
        <dbReference type="ARBA" id="ARBA00022989"/>
    </source>
</evidence>
<reference evidence="7 8" key="1">
    <citation type="submission" date="2016-01" db="EMBL/GenBank/DDBJ databases">
        <authorList>
            <person name="Oliw E.H."/>
        </authorList>
    </citation>
    <scope>NUCLEOTIDE SEQUENCE [LARGE SCALE GENOMIC DNA]</scope>
    <source>
        <strain evidence="7 8">CMW7756B</strain>
    </source>
</reference>
<gene>
    <name evidence="7" type="ORF">HMPREF3233_00718</name>
</gene>
<evidence type="ECO:0000313" key="7">
    <source>
        <dbReference type="EMBL" id="KXA64885.1"/>
    </source>
</evidence>
<feature type="transmembrane region" description="Helical" evidence="6">
    <location>
        <begin position="320"/>
        <end position="344"/>
    </location>
</feature>
<feature type="transmembrane region" description="Helical" evidence="6">
    <location>
        <begin position="214"/>
        <end position="234"/>
    </location>
</feature>
<dbReference type="AlphaFoldDB" id="A0A133S5I0"/>
<evidence type="ECO:0000256" key="5">
    <source>
        <dbReference type="ARBA" id="ARBA00023136"/>
    </source>
</evidence>
<dbReference type="InterPro" id="IPR030676">
    <property type="entry name" value="CitT-rel"/>
</dbReference>
<comment type="similarity">
    <text evidence="2">Belongs to the SLC13A/DASS transporter (TC 2.A.47) family. DIT1 subfamily.</text>
</comment>
<dbReference type="PATRIC" id="fig|39777.7.peg.708"/>
<comment type="subcellular location">
    <subcellularLocation>
        <location evidence="1">Membrane</location>
        <topology evidence="1">Multi-pass membrane protein</topology>
    </subcellularLocation>
</comment>
<dbReference type="PANTHER" id="PTHR42826">
    <property type="entry name" value="DICARBOXYLATE TRANSPORTER 2.1, CHLOROPLASTIC"/>
    <property type="match status" value="1"/>
</dbReference>
<feature type="transmembrane region" description="Helical" evidence="6">
    <location>
        <begin position="266"/>
        <end position="284"/>
    </location>
</feature>
<comment type="caution">
    <text evidence="7">The sequence shown here is derived from an EMBL/GenBank/DDBJ whole genome shotgun (WGS) entry which is preliminary data.</text>
</comment>
<feature type="transmembrane region" description="Helical" evidence="6">
    <location>
        <begin position="356"/>
        <end position="375"/>
    </location>
</feature>
<dbReference type="Pfam" id="PF00939">
    <property type="entry name" value="Na_sulph_symp"/>
    <property type="match status" value="1"/>
</dbReference>
<feature type="transmembrane region" description="Helical" evidence="6">
    <location>
        <begin position="80"/>
        <end position="100"/>
    </location>
</feature>
<keyword evidence="3 6" id="KW-0812">Transmembrane</keyword>
<feature type="transmembrane region" description="Helical" evidence="6">
    <location>
        <begin position="182"/>
        <end position="202"/>
    </location>
</feature>
<dbReference type="GO" id="GO:0022857">
    <property type="term" value="F:transmembrane transporter activity"/>
    <property type="evidence" value="ECO:0007669"/>
    <property type="project" value="InterPro"/>
</dbReference>
<keyword evidence="4 6" id="KW-1133">Transmembrane helix</keyword>
<evidence type="ECO:0000313" key="8">
    <source>
        <dbReference type="Proteomes" id="UP000070226"/>
    </source>
</evidence>
<protein>
    <submittedName>
        <fullName evidence="7">Transporter, DASS family</fullName>
    </submittedName>
</protein>
<feature type="transmembrane region" description="Helical" evidence="6">
    <location>
        <begin position="441"/>
        <end position="464"/>
    </location>
</feature>
<feature type="transmembrane region" description="Helical" evidence="6">
    <location>
        <begin position="387"/>
        <end position="409"/>
    </location>
</feature>
<dbReference type="Proteomes" id="UP000070226">
    <property type="component" value="Unassembled WGS sequence"/>
</dbReference>
<sequence length="467" mass="50625">MSTWTRAALTVLIGLIIWFLPHTEAIKPEGWHLLAIFTATIVGFILRPWPTGIMALFGIVAAVATSSITMVQALGGYAEANVWLIVAAVFFSRGIINSGLGKRIAYTLIRSFGTSSLKLAYALACTDLIISPATPSNTARGGGIIFPIVQNISLAFDSEPHGNTARRIGAYLMTTAHTINTITVTIFLTACSGNLLITSLGAKLFGYDISWWEWFQAGVIPGVICMILMPWFIYKIYPPEIKETPEAAEMAQKELNALGPITKSEISVAIIFILCILLWATAIWTKLHPTVVAMMGVLACVVTGSLTWEDILGERTGWDILIWMGTLVGMAGLLGKLGVVAVFANFVSQHLVGIDWFWASFIISATFVYSQYFFASGTARITALFSAFAAILVAMGAPIPFTILLFGLMNSPGCTLTHYSSGVTPIFFGAGYVPQGTWWRVGLAISVVSFMIHFWAGTFGMWLFGIL</sequence>
<feature type="transmembrane region" description="Helical" evidence="6">
    <location>
        <begin position="30"/>
        <end position="46"/>
    </location>
</feature>
<evidence type="ECO:0000256" key="2">
    <source>
        <dbReference type="ARBA" id="ARBA00007349"/>
    </source>
</evidence>
<dbReference type="STRING" id="39777.B7L28_07295"/>
<feature type="transmembrane region" description="Helical" evidence="6">
    <location>
        <begin position="290"/>
        <end position="308"/>
    </location>
</feature>
<feature type="transmembrane region" description="Helical" evidence="6">
    <location>
        <begin position="53"/>
        <end position="74"/>
    </location>
</feature>
<organism evidence="7">
    <name type="scientific">Veillonella atypica</name>
    <dbReference type="NCBI Taxonomy" id="39777"/>
    <lineage>
        <taxon>Bacteria</taxon>
        <taxon>Bacillati</taxon>
        <taxon>Bacillota</taxon>
        <taxon>Negativicutes</taxon>
        <taxon>Veillonellales</taxon>
        <taxon>Veillonellaceae</taxon>
        <taxon>Veillonella</taxon>
    </lineage>
</organism>
<dbReference type="EMBL" id="LRQT01000018">
    <property type="protein sequence ID" value="KXA64885.1"/>
    <property type="molecule type" value="Genomic_DNA"/>
</dbReference>
<feature type="transmembrane region" description="Helical" evidence="6">
    <location>
        <begin position="7"/>
        <end position="24"/>
    </location>
</feature>
<dbReference type="RefSeq" id="WP_005380362.1">
    <property type="nucleotide sequence ID" value="NZ_KQ958065.1"/>
</dbReference>
<dbReference type="NCBIfam" id="TIGR00785">
    <property type="entry name" value="dass"/>
    <property type="match status" value="1"/>
</dbReference>
<keyword evidence="5 6" id="KW-0472">Membrane</keyword>
<name>A0A133S5I0_9FIRM</name>
<proteinExistence type="inferred from homology"/>
<evidence type="ECO:0000256" key="1">
    <source>
        <dbReference type="ARBA" id="ARBA00004141"/>
    </source>
</evidence>